<dbReference type="SUPFAM" id="SSF52317">
    <property type="entry name" value="Class I glutamine amidotransferase-like"/>
    <property type="match status" value="1"/>
</dbReference>
<protein>
    <recommendedName>
        <fullName evidence="2">DUF7408 domain-containing protein</fullName>
    </recommendedName>
</protein>
<feature type="transmembrane region" description="Helical" evidence="1">
    <location>
        <begin position="396"/>
        <end position="415"/>
    </location>
</feature>
<dbReference type="EMBL" id="CP034346">
    <property type="protein sequence ID" value="AZS16845.1"/>
    <property type="molecule type" value="Genomic_DNA"/>
</dbReference>
<keyword evidence="4" id="KW-1185">Reference proteome</keyword>
<reference evidence="4" key="1">
    <citation type="submission" date="2018-12" db="EMBL/GenBank/DDBJ databases">
        <title>Complete genome sequence of Paenibacillus sp. MBLB1234.</title>
        <authorList>
            <person name="Nam Y.-D."/>
            <person name="Kang J."/>
            <person name="Chung W.-H."/>
            <person name="Park Y.S."/>
        </authorList>
    </citation>
    <scope>NUCLEOTIDE SEQUENCE [LARGE SCALE GENOMIC DNA]</scope>
    <source>
        <strain evidence="4">MBLB1234</strain>
    </source>
</reference>
<dbReference type="InterPro" id="IPR055831">
    <property type="entry name" value="DUF7408"/>
</dbReference>
<feature type="domain" description="DUF7408" evidence="2">
    <location>
        <begin position="188"/>
        <end position="310"/>
    </location>
</feature>
<proteinExistence type="predicted"/>
<dbReference type="InterPro" id="IPR029062">
    <property type="entry name" value="Class_I_gatase-like"/>
</dbReference>
<keyword evidence="1" id="KW-0812">Transmembrane</keyword>
<evidence type="ECO:0000313" key="4">
    <source>
        <dbReference type="Proteomes" id="UP000270678"/>
    </source>
</evidence>
<dbReference type="PANTHER" id="PTHR37947">
    <property type="entry name" value="BLL2462 PROTEIN"/>
    <property type="match status" value="1"/>
</dbReference>
<dbReference type="Pfam" id="PF24157">
    <property type="entry name" value="DUF7408"/>
    <property type="match status" value="1"/>
</dbReference>
<accession>A0A3Q9IDR0</accession>
<dbReference type="OrthoDB" id="137965at2"/>
<dbReference type="KEGG" id="plut:EI981_21850"/>
<dbReference type="Proteomes" id="UP000270678">
    <property type="component" value="Chromosome"/>
</dbReference>
<name>A0A3Q9IDR0_9BACL</name>
<evidence type="ECO:0000256" key="1">
    <source>
        <dbReference type="SAM" id="Phobius"/>
    </source>
</evidence>
<keyword evidence="1" id="KW-1133">Transmembrane helix</keyword>
<keyword evidence="1" id="KW-0472">Membrane</keyword>
<dbReference type="Gene3D" id="3.40.50.880">
    <property type="match status" value="1"/>
</dbReference>
<feature type="transmembrane region" description="Helical" evidence="1">
    <location>
        <begin position="369"/>
        <end position="389"/>
    </location>
</feature>
<dbReference type="RefSeq" id="WP_127001852.1">
    <property type="nucleotide sequence ID" value="NZ_CP034346.1"/>
</dbReference>
<dbReference type="AlphaFoldDB" id="A0A3Q9IDR0"/>
<organism evidence="3 4">
    <name type="scientific">Paenibacillus lutimineralis</name>
    <dbReference type="NCBI Taxonomy" id="2707005"/>
    <lineage>
        <taxon>Bacteria</taxon>
        <taxon>Bacillati</taxon>
        <taxon>Bacillota</taxon>
        <taxon>Bacilli</taxon>
        <taxon>Bacillales</taxon>
        <taxon>Paenibacillaceae</taxon>
        <taxon>Paenibacillus</taxon>
    </lineage>
</organism>
<dbReference type="PANTHER" id="PTHR37947:SF1">
    <property type="entry name" value="BLL2462 PROTEIN"/>
    <property type="match status" value="1"/>
</dbReference>
<sequence length="788" mass="85972">MYISVKRGMYALIICLLVIAAVVGGSTQPVYAAGPSISVESEVGYHGSYKMNKWAPLTITLKSDEDISGEVVVQVEVPYSGSSQSYVKKVDLPAGTAKQITFGIIGNTFNKNNSSIRFYKDSAESGKNIAFTSGQAYLQSNQRNGAFIGQLATDPDSLNFMKLLNNQNSPINVLVLASEQISEDAAMLSSFDVLFLNNFASDTMEEGKKQAISTWVHQGGTLVLAGGPSYPKTVKGLEALSPVEYTGTKEASSLPGMEKLANKELKLDHAISISTAQLKDGADSVVNVQDQPLIASWPLGKGKVIYAAYDLAAEPVHSWSGHADFWNSLLQSKVSGSIMDRNNGTQGMKISLDNYLNYFPSLALPPFSLFFWLLIGYAVLVAPVLYYVLKRFDRREWAWFLIPLIAIITSISIYVTGTSGKSSLQAHTLNVVELDGQGQGTQLTASALFVPRGGNYEFEIPGATHVTSKREDGYISGGGEEGISRQMIREQDGNTSVHLKDMTHRSMAKLWIEQQTGSFGSLEIEVALDAKGVPQGTVTNRLNRNLSDAALILGGNIFVLGELAKDQTVQIPANYTSSTYGSYSSILFPYPSGPSDEKNRERGMMNSLFEQNIGLMSNILIAWSKDSFGGYTVNGKNPAADQLNMWVQPVTVQFKPSKANEIDVPYGYIPAQITSVSTTGWGTDYGSDRVNMDKGEMQFEFALPMSDKIDYTSLKLQQNDPGQRTKTMIWNFTEAKWEDLTWNNGEAQVSEPVSNYVLNGAVVRIAVNADEWASFDIPKISLKGQVSP</sequence>
<evidence type="ECO:0000259" key="2">
    <source>
        <dbReference type="Pfam" id="PF24157"/>
    </source>
</evidence>
<gene>
    <name evidence="3" type="ORF">EI981_21850</name>
</gene>
<evidence type="ECO:0000313" key="3">
    <source>
        <dbReference type="EMBL" id="AZS16845.1"/>
    </source>
</evidence>